<dbReference type="RefSeq" id="WP_407349571.1">
    <property type="nucleotide sequence ID" value="NZ_CP136864.1"/>
</dbReference>
<reference evidence="4 5" key="1">
    <citation type="submission" date="2023-10" db="EMBL/GenBank/DDBJ databases">
        <title>Two novel species belonging to the OM43/NOR5 clade.</title>
        <authorList>
            <person name="Park M."/>
        </authorList>
    </citation>
    <scope>NUCLEOTIDE SEQUENCE [LARGE SCALE GENOMIC DNA]</scope>
    <source>
        <strain evidence="4 5">IMCC43200</strain>
    </source>
</reference>
<feature type="transmembrane region" description="Helical" evidence="3">
    <location>
        <begin position="180"/>
        <end position="202"/>
    </location>
</feature>
<dbReference type="Proteomes" id="UP001626537">
    <property type="component" value="Chromosome"/>
</dbReference>
<feature type="transmembrane region" description="Helical" evidence="3">
    <location>
        <begin position="155"/>
        <end position="174"/>
    </location>
</feature>
<name>A0ABZ0I7A8_9GAMM</name>
<keyword evidence="5" id="KW-1185">Reference proteome</keyword>
<keyword evidence="3" id="KW-0812">Transmembrane</keyword>
<sequence>MSFRRAMVAIAYSIVCRPMVAELLFVSTVMSKVMRHNSSLNPTLVCMLVSMLGVVLLALLFASGLGSGYILDDSTSVVPVNQLRTRPDLFWQLVFSDTSSPIGRPLTIFSFALEQVVFSAGPEFSKAISIGFHLINATLVAALIHVLLTMRGVRYAYVIAFVTALVWACAPQKVSTVLYISQRMAILSTLFVLMALLSYLLARSASNPSYRLVWSLVCVISVLMAPFAKENGVLAVPLIALLEVFAVPYTRRANGYDKMKVAAVCLMAAGVVFFLIFGLMEYFRSDISYARRNFTYADRLGSSPVILADYFRQFFYPDTLRMGLVHDDYPISSLADGSALAIGATLIWVACLAFMVRAVLVRQVSIVALGIGFFLIGHCIETFYLPLELYFEHRNYLPSVGLAVLFAELMRRVCLRESGELRISALCLAFVYLCSLSLSSYALAAHWRSAEALLLHDVSGHKNSPRVLMDQALADASLGDVAGARELILEAFTQSRSQPAARPMGSADPVLLDVGASCLGGLLAMDELPLAGDLAEDDPIRSYMLRTLRSLVAENACQNFAWHEVSDWLFSFVSVLLDRGYILGLPALVDLYDFEKTLGNPVKAFVYASIARERDHGPLVLLRWAEASLLAGDSESVDVAIVELEAMVDQGKLSGFELVLFKQYKEAIK</sequence>
<protein>
    <submittedName>
        <fullName evidence="4">Uncharacterized protein</fullName>
    </submittedName>
</protein>
<evidence type="ECO:0000256" key="2">
    <source>
        <dbReference type="ARBA" id="ARBA00022803"/>
    </source>
</evidence>
<evidence type="ECO:0000313" key="4">
    <source>
        <dbReference type="EMBL" id="WOJ94937.1"/>
    </source>
</evidence>
<keyword evidence="3" id="KW-0472">Membrane</keyword>
<gene>
    <name evidence="4" type="ORF">R0135_07140</name>
</gene>
<feature type="transmembrane region" description="Helical" evidence="3">
    <location>
        <begin position="42"/>
        <end position="62"/>
    </location>
</feature>
<feature type="transmembrane region" description="Helical" evidence="3">
    <location>
        <begin position="261"/>
        <end position="280"/>
    </location>
</feature>
<feature type="transmembrane region" description="Helical" evidence="3">
    <location>
        <begin position="366"/>
        <end position="384"/>
    </location>
</feature>
<feature type="transmembrane region" description="Helical" evidence="3">
    <location>
        <begin position="209"/>
        <end position="227"/>
    </location>
</feature>
<dbReference type="PANTHER" id="PTHR44227">
    <property type="match status" value="1"/>
</dbReference>
<dbReference type="InterPro" id="IPR052346">
    <property type="entry name" value="O-mannosyl-transferase_TMTC"/>
</dbReference>
<feature type="transmembrane region" description="Helical" evidence="3">
    <location>
        <begin position="233"/>
        <end position="249"/>
    </location>
</feature>
<dbReference type="PANTHER" id="PTHR44227:SF3">
    <property type="entry name" value="PROTEIN O-MANNOSYL-TRANSFERASE TMTC4"/>
    <property type="match status" value="1"/>
</dbReference>
<keyword evidence="3" id="KW-1133">Transmembrane helix</keyword>
<evidence type="ECO:0000256" key="1">
    <source>
        <dbReference type="ARBA" id="ARBA00022737"/>
    </source>
</evidence>
<organism evidence="4 5">
    <name type="scientific">Congregibacter variabilis</name>
    <dbReference type="NCBI Taxonomy" id="3081200"/>
    <lineage>
        <taxon>Bacteria</taxon>
        <taxon>Pseudomonadati</taxon>
        <taxon>Pseudomonadota</taxon>
        <taxon>Gammaproteobacteria</taxon>
        <taxon>Cellvibrionales</taxon>
        <taxon>Halieaceae</taxon>
        <taxon>Congregibacter</taxon>
    </lineage>
</organism>
<dbReference type="EMBL" id="CP136864">
    <property type="protein sequence ID" value="WOJ94937.1"/>
    <property type="molecule type" value="Genomic_DNA"/>
</dbReference>
<evidence type="ECO:0000313" key="5">
    <source>
        <dbReference type="Proteomes" id="UP001626537"/>
    </source>
</evidence>
<evidence type="ECO:0000256" key="3">
    <source>
        <dbReference type="SAM" id="Phobius"/>
    </source>
</evidence>
<keyword evidence="2" id="KW-0802">TPR repeat</keyword>
<proteinExistence type="predicted"/>
<keyword evidence="1" id="KW-0677">Repeat</keyword>
<feature type="transmembrane region" description="Helical" evidence="3">
    <location>
        <begin position="127"/>
        <end position="148"/>
    </location>
</feature>
<accession>A0ABZ0I7A8</accession>
<feature type="transmembrane region" description="Helical" evidence="3">
    <location>
        <begin position="339"/>
        <end position="359"/>
    </location>
</feature>